<comment type="similarity">
    <text evidence="2">Belongs to the binding-protein-dependent transport system permease family. FecCD subfamily.</text>
</comment>
<dbReference type="PANTHER" id="PTHR30472:SF37">
    <property type="entry name" value="FE(3+) DICITRATE TRANSPORT SYSTEM PERMEASE PROTEIN FECD-RELATED"/>
    <property type="match status" value="1"/>
</dbReference>
<dbReference type="GO" id="GO:0022857">
    <property type="term" value="F:transmembrane transporter activity"/>
    <property type="evidence" value="ECO:0007669"/>
    <property type="project" value="InterPro"/>
</dbReference>
<dbReference type="FunFam" id="1.10.3470.10:FF:000001">
    <property type="entry name" value="Vitamin B12 ABC transporter permease BtuC"/>
    <property type="match status" value="1"/>
</dbReference>
<keyword evidence="5" id="KW-0812">Transmembrane</keyword>
<dbReference type="AlphaFoldDB" id="A0A7D5STT6"/>
<reference evidence="8 9" key="1">
    <citation type="journal article" date="2014" name="Genome Announc.">
        <title>Whole-Genome Sequence of Serratia symbiotica Strain CWBI-2.3T, a Free-Living Symbiont of the Black Bean Aphid Aphis fabae.</title>
        <authorList>
            <person name="Foray V."/>
            <person name="Grigorescu A.S."/>
            <person name="Sabri A."/>
            <person name="Haubruge E."/>
            <person name="Lognay G."/>
            <person name="Francis F."/>
            <person name="Fauconnier M.L."/>
            <person name="Hance T."/>
            <person name="Thonart P."/>
        </authorList>
    </citation>
    <scope>NUCLEOTIDE SEQUENCE [LARGE SCALE GENOMIC DNA]</scope>
    <source>
        <strain evidence="8">CWBI-2.3</strain>
    </source>
</reference>
<comment type="subcellular location">
    <subcellularLocation>
        <location evidence="1">Cell membrane</location>
        <topology evidence="1">Multi-pass membrane protein</topology>
    </subcellularLocation>
</comment>
<dbReference type="GO" id="GO:0005886">
    <property type="term" value="C:plasma membrane"/>
    <property type="evidence" value="ECO:0007669"/>
    <property type="project" value="UniProtKB-SubCell"/>
</dbReference>
<dbReference type="Proteomes" id="UP000042738">
    <property type="component" value="Chromosome"/>
</dbReference>
<gene>
    <name evidence="8" type="primary">fecD</name>
    <name evidence="8" type="ORF">SYMBAF_13450</name>
</gene>
<dbReference type="CDD" id="cd06550">
    <property type="entry name" value="TM_ABC_iron-siderophores_like"/>
    <property type="match status" value="1"/>
</dbReference>
<keyword evidence="3" id="KW-0813">Transport</keyword>
<keyword evidence="7" id="KW-0472">Membrane</keyword>
<dbReference type="EMBL" id="CP050855">
    <property type="protein sequence ID" value="QLH63738.1"/>
    <property type="molecule type" value="Genomic_DNA"/>
</dbReference>
<dbReference type="InterPro" id="IPR037294">
    <property type="entry name" value="ABC_BtuC-like"/>
</dbReference>
<dbReference type="SUPFAM" id="SSF81345">
    <property type="entry name" value="ABC transporter involved in vitamin B12 uptake, BtuC"/>
    <property type="match status" value="1"/>
</dbReference>
<accession>A0A7D5STT6</accession>
<evidence type="ECO:0000256" key="5">
    <source>
        <dbReference type="ARBA" id="ARBA00022692"/>
    </source>
</evidence>
<dbReference type="RefSeq" id="WP_082026803.1">
    <property type="nucleotide sequence ID" value="NZ_CAXKXZ010000018.1"/>
</dbReference>
<organism evidence="8 9">
    <name type="scientific">Serratia symbiotica</name>
    <dbReference type="NCBI Taxonomy" id="138074"/>
    <lineage>
        <taxon>Bacteria</taxon>
        <taxon>Pseudomonadati</taxon>
        <taxon>Pseudomonadota</taxon>
        <taxon>Gammaproteobacteria</taxon>
        <taxon>Enterobacterales</taxon>
        <taxon>Yersiniaceae</taxon>
        <taxon>Serratia</taxon>
    </lineage>
</organism>
<sequence>MKKPALTLAILLMLVALVLLLSVRYGSETLSFADLHRALQPADSHYFALVEYRLPRILLALLVGAALALSGVLVQGVIGNPLASPEILGVNHAAGLMSIGALMLFPGLSVMWLPLLAFIGALLAFALLRLAAGNSAPLRLALLGIALTALYASITDYLMLSHPLEINQALMWLTGSLWGRGWAFVYVALPWLLLLLPLSLLLCRPLDLLALGEEQATTLGINVRHAQQLILLLALALAAISVALCGPLSFIGLLAPHLTRRLVGGRHHWLIPGAMLIGALLLLLADLLARTLHPPLELPAGVLTAIIGAPYFFWLLMRTR</sequence>
<dbReference type="Pfam" id="PF01032">
    <property type="entry name" value="FecCD"/>
    <property type="match status" value="1"/>
</dbReference>
<evidence type="ECO:0000313" key="8">
    <source>
        <dbReference type="EMBL" id="QLH63738.1"/>
    </source>
</evidence>
<dbReference type="NCBIfam" id="NF007299">
    <property type="entry name" value="PRK09777.1"/>
    <property type="match status" value="1"/>
</dbReference>
<name>A0A7D5STT6_9GAMM</name>
<dbReference type="Gene3D" id="1.10.3470.10">
    <property type="entry name" value="ABC transporter involved in vitamin B12 uptake, BtuC"/>
    <property type="match status" value="1"/>
</dbReference>
<dbReference type="GeneID" id="93737490"/>
<dbReference type="PANTHER" id="PTHR30472">
    <property type="entry name" value="FERRIC ENTEROBACTIN TRANSPORT SYSTEM PERMEASE PROTEIN"/>
    <property type="match status" value="1"/>
</dbReference>
<keyword evidence="4" id="KW-1003">Cell membrane</keyword>
<dbReference type="GO" id="GO:0033214">
    <property type="term" value="P:siderophore-iron import into cell"/>
    <property type="evidence" value="ECO:0007669"/>
    <property type="project" value="TreeGrafter"/>
</dbReference>
<evidence type="ECO:0000256" key="4">
    <source>
        <dbReference type="ARBA" id="ARBA00022475"/>
    </source>
</evidence>
<evidence type="ECO:0000256" key="3">
    <source>
        <dbReference type="ARBA" id="ARBA00022448"/>
    </source>
</evidence>
<evidence type="ECO:0000256" key="6">
    <source>
        <dbReference type="ARBA" id="ARBA00022989"/>
    </source>
</evidence>
<evidence type="ECO:0000313" key="9">
    <source>
        <dbReference type="Proteomes" id="UP000042738"/>
    </source>
</evidence>
<dbReference type="InterPro" id="IPR000522">
    <property type="entry name" value="ABC_transptr_permease_BtuC"/>
</dbReference>
<evidence type="ECO:0000256" key="2">
    <source>
        <dbReference type="ARBA" id="ARBA00007935"/>
    </source>
</evidence>
<evidence type="ECO:0000256" key="7">
    <source>
        <dbReference type="ARBA" id="ARBA00023136"/>
    </source>
</evidence>
<protein>
    <submittedName>
        <fullName evidence="8">Fe(3+) dicitrate ABC transporter permease subunit FecD</fullName>
    </submittedName>
</protein>
<keyword evidence="6" id="KW-1133">Transmembrane helix</keyword>
<evidence type="ECO:0000256" key="1">
    <source>
        <dbReference type="ARBA" id="ARBA00004651"/>
    </source>
</evidence>
<proteinExistence type="inferred from homology"/>